<evidence type="ECO:0000256" key="1">
    <source>
        <dbReference type="ARBA" id="ARBA00009981"/>
    </source>
</evidence>
<comment type="caution">
    <text evidence="4">The sequence shown here is derived from an EMBL/GenBank/DDBJ whole genome shotgun (WGS) entry which is preliminary data.</text>
</comment>
<dbReference type="AlphaFoldDB" id="A0ABC9ZKE4"/>
<dbReference type="EMBL" id="BJLD01000001">
    <property type="protein sequence ID" value="GEA42553.1"/>
    <property type="molecule type" value="Genomic_DNA"/>
</dbReference>
<evidence type="ECO:0000256" key="3">
    <source>
        <dbReference type="SAM" id="MobiDB-lite"/>
    </source>
</evidence>
<feature type="compositionally biased region" description="Polar residues" evidence="3">
    <location>
        <begin position="66"/>
        <end position="80"/>
    </location>
</feature>
<dbReference type="InterPro" id="IPR036165">
    <property type="entry name" value="YefM-like_sf"/>
</dbReference>
<evidence type="ECO:0000313" key="4">
    <source>
        <dbReference type="EMBL" id="GEA42553.1"/>
    </source>
</evidence>
<evidence type="ECO:0000313" key="5">
    <source>
        <dbReference type="Proteomes" id="UP000315234"/>
    </source>
</evidence>
<dbReference type="NCBIfam" id="TIGR01552">
    <property type="entry name" value="phd_fam"/>
    <property type="match status" value="1"/>
</dbReference>
<accession>A0ABC9ZKE4</accession>
<dbReference type="InterPro" id="IPR006442">
    <property type="entry name" value="Antitoxin_Phd/YefM"/>
</dbReference>
<comment type="function">
    <text evidence="2">Antitoxin component of a type II toxin-antitoxin (TA) system.</text>
</comment>
<reference evidence="4 5" key="1">
    <citation type="submission" date="2019-06" db="EMBL/GenBank/DDBJ databases">
        <title>Draft genome sequence of Corynebacterium striatum NBRC 15291.</title>
        <authorList>
            <person name="Miura T."/>
            <person name="Furukawa M."/>
            <person name="Shimamura M."/>
            <person name="Ohyama Y."/>
            <person name="Yamazoe A."/>
            <person name="Kawasaki H."/>
        </authorList>
    </citation>
    <scope>NUCLEOTIDE SEQUENCE [LARGE SCALE GENOMIC DNA]</scope>
    <source>
        <strain evidence="4 5">NBRC 15291</strain>
    </source>
</reference>
<dbReference type="SUPFAM" id="SSF143120">
    <property type="entry name" value="YefM-like"/>
    <property type="match status" value="1"/>
</dbReference>
<comment type="similarity">
    <text evidence="1 2">Belongs to the phD/YefM antitoxin family.</text>
</comment>
<gene>
    <name evidence="4" type="ORF">Cst04h_07230</name>
</gene>
<dbReference type="Pfam" id="PF02604">
    <property type="entry name" value="PhdYeFM_antitox"/>
    <property type="match status" value="1"/>
</dbReference>
<protein>
    <recommendedName>
        <fullName evidence="2">Antitoxin</fullName>
    </recommendedName>
</protein>
<name>A0ABC9ZKE4_CORST</name>
<proteinExistence type="inferred from homology"/>
<feature type="region of interest" description="Disordered" evidence="3">
    <location>
        <begin position="60"/>
        <end position="97"/>
    </location>
</feature>
<evidence type="ECO:0000256" key="2">
    <source>
        <dbReference type="RuleBase" id="RU362080"/>
    </source>
</evidence>
<dbReference type="Proteomes" id="UP000315234">
    <property type="component" value="Unassembled WGS sequence"/>
</dbReference>
<dbReference type="RefSeq" id="WP_169305115.1">
    <property type="nucleotide sequence ID" value="NZ_BJLD01000001.1"/>
</dbReference>
<organism evidence="4 5">
    <name type="scientific">Corynebacterium striatum</name>
    <dbReference type="NCBI Taxonomy" id="43770"/>
    <lineage>
        <taxon>Bacteria</taxon>
        <taxon>Bacillati</taxon>
        <taxon>Actinomycetota</taxon>
        <taxon>Actinomycetes</taxon>
        <taxon>Mycobacteriales</taxon>
        <taxon>Corynebacteriaceae</taxon>
        <taxon>Corynebacterium</taxon>
    </lineage>
</organism>
<sequence length="97" mass="10576">MTSISLHELNQRPGHIVRTAASTGKTVTITDHNRPIARIVPISCPNSRIQQLVAAGILSHAPEPYSPQTTTAPQPSNTDFLPSKNDIVSLLDREDRL</sequence>